<gene>
    <name evidence="1" type="ORF">TPSB3V08_LOCUS11295</name>
</gene>
<accession>A0A7R9DLF4</accession>
<dbReference type="AlphaFoldDB" id="A0A7R9DLF4"/>
<reference evidence="1" key="1">
    <citation type="submission" date="2020-11" db="EMBL/GenBank/DDBJ databases">
        <authorList>
            <person name="Tran Van P."/>
        </authorList>
    </citation>
    <scope>NUCLEOTIDE SEQUENCE</scope>
</reference>
<sequence>MMFYTSSEEKTSHNDNVFALENISNPKIWFNNNDEEKSNFDNLSGPENSKSKLHTGKVSEQLLTDWLSSHIPGLRQPSQCVLESHDSLYPLLSSMKPLSVISISDMCSNQYSNCKHIGCARIYMLSKRRVTGILDNLRLKLLKET</sequence>
<dbReference type="EMBL" id="OD011907">
    <property type="protein sequence ID" value="CAD7416785.1"/>
    <property type="molecule type" value="Genomic_DNA"/>
</dbReference>
<organism evidence="1">
    <name type="scientific">Timema poppense</name>
    <name type="common">Walking stick</name>
    <dbReference type="NCBI Taxonomy" id="170557"/>
    <lineage>
        <taxon>Eukaryota</taxon>
        <taxon>Metazoa</taxon>
        <taxon>Ecdysozoa</taxon>
        <taxon>Arthropoda</taxon>
        <taxon>Hexapoda</taxon>
        <taxon>Insecta</taxon>
        <taxon>Pterygota</taxon>
        <taxon>Neoptera</taxon>
        <taxon>Polyneoptera</taxon>
        <taxon>Phasmatodea</taxon>
        <taxon>Timematodea</taxon>
        <taxon>Timematoidea</taxon>
        <taxon>Timematidae</taxon>
        <taxon>Timema</taxon>
    </lineage>
</organism>
<name>A0A7R9DLF4_TIMPO</name>
<evidence type="ECO:0000313" key="1">
    <source>
        <dbReference type="EMBL" id="CAD7416785.1"/>
    </source>
</evidence>
<protein>
    <submittedName>
        <fullName evidence="1">Uncharacterized protein</fullName>
    </submittedName>
</protein>
<proteinExistence type="predicted"/>